<feature type="non-terminal residue" evidence="2">
    <location>
        <position position="1"/>
    </location>
</feature>
<accession>A0A0L0EY07</accession>
<keyword evidence="3" id="KW-1185">Reference proteome</keyword>
<dbReference type="EMBL" id="KQ255987">
    <property type="protein sequence ID" value="KNC69300.1"/>
    <property type="molecule type" value="Genomic_DNA"/>
</dbReference>
<sequence length="65" mass="6869">TLLETRANFGTDTLLDNTVANHIIELLVRIVLDAEPNPVRLDSLAPTNETSGGASGSYQGAYPGK</sequence>
<protein>
    <submittedName>
        <fullName evidence="2">Uncharacterized protein</fullName>
    </submittedName>
</protein>
<gene>
    <name evidence="2" type="ORF">SARC_18191</name>
</gene>
<evidence type="ECO:0000313" key="3">
    <source>
        <dbReference type="Proteomes" id="UP000054560"/>
    </source>
</evidence>
<dbReference type="GeneID" id="25918695"/>
<name>A0A0L0EY07_9EUKA</name>
<feature type="region of interest" description="Disordered" evidence="1">
    <location>
        <begin position="39"/>
        <end position="65"/>
    </location>
</feature>
<proteinExistence type="predicted"/>
<dbReference type="Proteomes" id="UP000054560">
    <property type="component" value="Unassembled WGS sequence"/>
</dbReference>
<organism evidence="2 3">
    <name type="scientific">Sphaeroforma arctica JP610</name>
    <dbReference type="NCBI Taxonomy" id="667725"/>
    <lineage>
        <taxon>Eukaryota</taxon>
        <taxon>Ichthyosporea</taxon>
        <taxon>Ichthyophonida</taxon>
        <taxon>Sphaeroforma</taxon>
    </lineage>
</organism>
<feature type="compositionally biased region" description="Low complexity" evidence="1">
    <location>
        <begin position="56"/>
        <end position="65"/>
    </location>
</feature>
<reference evidence="2 3" key="1">
    <citation type="submission" date="2011-02" db="EMBL/GenBank/DDBJ databases">
        <title>The Genome Sequence of Sphaeroforma arctica JP610.</title>
        <authorList>
            <consortium name="The Broad Institute Genome Sequencing Platform"/>
            <person name="Russ C."/>
            <person name="Cuomo C."/>
            <person name="Young S.K."/>
            <person name="Zeng Q."/>
            <person name="Gargeya S."/>
            <person name="Alvarado L."/>
            <person name="Berlin A."/>
            <person name="Chapman S.B."/>
            <person name="Chen Z."/>
            <person name="Freedman E."/>
            <person name="Gellesch M."/>
            <person name="Goldberg J."/>
            <person name="Griggs A."/>
            <person name="Gujja S."/>
            <person name="Heilman E."/>
            <person name="Heiman D."/>
            <person name="Howarth C."/>
            <person name="Mehta T."/>
            <person name="Neiman D."/>
            <person name="Pearson M."/>
            <person name="Roberts A."/>
            <person name="Saif S."/>
            <person name="Shea T."/>
            <person name="Shenoy N."/>
            <person name="Sisk P."/>
            <person name="Stolte C."/>
            <person name="Sykes S."/>
            <person name="White J."/>
            <person name="Yandava C."/>
            <person name="Burger G."/>
            <person name="Gray M.W."/>
            <person name="Holland P.W.H."/>
            <person name="King N."/>
            <person name="Lang F.B.F."/>
            <person name="Roger A.J."/>
            <person name="Ruiz-Trillo I."/>
            <person name="Haas B."/>
            <person name="Nusbaum C."/>
            <person name="Birren B."/>
        </authorList>
    </citation>
    <scope>NUCLEOTIDE SEQUENCE [LARGE SCALE GENOMIC DNA]</scope>
    <source>
        <strain evidence="2 3">JP610</strain>
    </source>
</reference>
<evidence type="ECO:0000313" key="2">
    <source>
        <dbReference type="EMBL" id="KNC69300.1"/>
    </source>
</evidence>
<dbReference type="AlphaFoldDB" id="A0A0L0EY07"/>
<dbReference type="RefSeq" id="XP_014143202.1">
    <property type="nucleotide sequence ID" value="XM_014287727.1"/>
</dbReference>
<evidence type="ECO:0000256" key="1">
    <source>
        <dbReference type="SAM" id="MobiDB-lite"/>
    </source>
</evidence>